<gene>
    <name evidence="1" type="ORF">BpHYR1_019654</name>
</gene>
<keyword evidence="2" id="KW-1185">Reference proteome</keyword>
<dbReference type="Proteomes" id="UP000276133">
    <property type="component" value="Unassembled WGS sequence"/>
</dbReference>
<sequence>MKRHHDVRKAHPNYLPNDQRLVFCLEDCPPHKKLQIKEASLDEARPLKILSFSVLSEIPIAF</sequence>
<comment type="caution">
    <text evidence="1">The sequence shown here is derived from an EMBL/GenBank/DDBJ whole genome shotgun (WGS) entry which is preliminary data.</text>
</comment>
<reference evidence="1 2" key="1">
    <citation type="journal article" date="2018" name="Sci. Rep.">
        <title>Genomic signatures of local adaptation to the degree of environmental predictability in rotifers.</title>
        <authorList>
            <person name="Franch-Gras L."/>
            <person name="Hahn C."/>
            <person name="Garcia-Roger E.M."/>
            <person name="Carmona M.J."/>
            <person name="Serra M."/>
            <person name="Gomez A."/>
        </authorList>
    </citation>
    <scope>NUCLEOTIDE SEQUENCE [LARGE SCALE GENOMIC DNA]</scope>
    <source>
        <strain evidence="1">HYR1</strain>
    </source>
</reference>
<evidence type="ECO:0000313" key="2">
    <source>
        <dbReference type="Proteomes" id="UP000276133"/>
    </source>
</evidence>
<accession>A0A3M7Q8A8</accession>
<organism evidence="1 2">
    <name type="scientific">Brachionus plicatilis</name>
    <name type="common">Marine rotifer</name>
    <name type="synonym">Brachionus muelleri</name>
    <dbReference type="NCBI Taxonomy" id="10195"/>
    <lineage>
        <taxon>Eukaryota</taxon>
        <taxon>Metazoa</taxon>
        <taxon>Spiralia</taxon>
        <taxon>Gnathifera</taxon>
        <taxon>Rotifera</taxon>
        <taxon>Eurotatoria</taxon>
        <taxon>Monogononta</taxon>
        <taxon>Pseudotrocha</taxon>
        <taxon>Ploima</taxon>
        <taxon>Brachionidae</taxon>
        <taxon>Brachionus</taxon>
    </lineage>
</organism>
<evidence type="ECO:0000313" key="1">
    <source>
        <dbReference type="EMBL" id="RNA07178.1"/>
    </source>
</evidence>
<proteinExistence type="predicted"/>
<dbReference type="AlphaFoldDB" id="A0A3M7Q8A8"/>
<dbReference type="EMBL" id="REGN01007135">
    <property type="protein sequence ID" value="RNA07178.1"/>
    <property type="molecule type" value="Genomic_DNA"/>
</dbReference>
<protein>
    <submittedName>
        <fullName evidence="1">Uncharacterized protein</fullName>
    </submittedName>
</protein>
<name>A0A3M7Q8A8_BRAPC</name>